<feature type="transmembrane region" description="Helical" evidence="6">
    <location>
        <begin position="79"/>
        <end position="101"/>
    </location>
</feature>
<keyword evidence="2 6" id="KW-0813">Transport</keyword>
<dbReference type="GO" id="GO:0035435">
    <property type="term" value="P:phosphate ion transmembrane transport"/>
    <property type="evidence" value="ECO:0007669"/>
    <property type="project" value="TreeGrafter"/>
</dbReference>
<feature type="transmembrane region" description="Helical" evidence="6">
    <location>
        <begin position="310"/>
        <end position="329"/>
    </location>
</feature>
<reference evidence="8 9" key="1">
    <citation type="journal article" date="2015" name="Proc. Natl. Acad. Sci. U.S.A.">
        <title>Insight into the evolution and origin of leprosy bacilli from the genome sequence of Mycobacterium lepromatosis.</title>
        <authorList>
            <person name="Singh P."/>
            <person name="Benjak A."/>
            <person name="Schuenemann V.J."/>
            <person name="Herbig A."/>
            <person name="Avanzi C."/>
            <person name="Busso P."/>
            <person name="Nieselt K."/>
            <person name="Krause J."/>
            <person name="Vera-Cabrera L."/>
            <person name="Cole S.T."/>
        </authorList>
    </citation>
    <scope>NUCLEOTIDE SEQUENCE [LARGE SCALE GENOMIC DNA]</scope>
    <source>
        <strain evidence="8 9">Mx1-22A</strain>
    </source>
</reference>
<dbReference type="RefSeq" id="WP_045843702.1">
    <property type="nucleotide sequence ID" value="NZ_CP083405.1"/>
</dbReference>
<dbReference type="OrthoDB" id="9779554at2"/>
<evidence type="ECO:0000256" key="7">
    <source>
        <dbReference type="SAM" id="MobiDB-lite"/>
    </source>
</evidence>
<evidence type="ECO:0000256" key="5">
    <source>
        <dbReference type="ARBA" id="ARBA00023136"/>
    </source>
</evidence>
<dbReference type="GO" id="GO:0016020">
    <property type="term" value="C:membrane"/>
    <property type="evidence" value="ECO:0007669"/>
    <property type="project" value="UniProtKB-SubCell"/>
</dbReference>
<dbReference type="PATRIC" id="fig|480418.6.peg.4794"/>
<evidence type="ECO:0000256" key="4">
    <source>
        <dbReference type="ARBA" id="ARBA00022989"/>
    </source>
</evidence>
<comment type="caution">
    <text evidence="8">The sequence shown here is derived from an EMBL/GenBank/DDBJ whole genome shotgun (WGS) entry which is preliminary data.</text>
</comment>
<dbReference type="Pfam" id="PF01384">
    <property type="entry name" value="PHO4"/>
    <property type="match status" value="1"/>
</dbReference>
<keyword evidence="5 6" id="KW-0472">Membrane</keyword>
<evidence type="ECO:0000256" key="3">
    <source>
        <dbReference type="ARBA" id="ARBA00022692"/>
    </source>
</evidence>
<dbReference type="STRING" id="480418.GCA_000975265_03200"/>
<feature type="transmembrane region" description="Helical" evidence="6">
    <location>
        <begin position="44"/>
        <end position="67"/>
    </location>
</feature>
<dbReference type="Proteomes" id="UP000053699">
    <property type="component" value="Unassembled WGS sequence"/>
</dbReference>
<keyword evidence="3 6" id="KW-0812">Transmembrane</keyword>
<gene>
    <name evidence="8" type="primary">pitA</name>
    <name evidence="8" type="ORF">MLPM_2260</name>
</gene>
<evidence type="ECO:0000256" key="6">
    <source>
        <dbReference type="RuleBase" id="RU363058"/>
    </source>
</evidence>
<feature type="transmembrane region" description="Helical" evidence="6">
    <location>
        <begin position="335"/>
        <end position="354"/>
    </location>
</feature>
<dbReference type="EMBL" id="JRPY01000097">
    <property type="protein sequence ID" value="KJX74694.1"/>
    <property type="molecule type" value="Genomic_DNA"/>
</dbReference>
<evidence type="ECO:0000313" key="9">
    <source>
        <dbReference type="Proteomes" id="UP000053699"/>
    </source>
</evidence>
<dbReference type="InterPro" id="IPR001204">
    <property type="entry name" value="Phos_transporter"/>
</dbReference>
<comment type="similarity">
    <text evidence="6">Belongs to the inorganic phosphate transporter (PiT) (TC 2.A.20) family.</text>
</comment>
<feature type="transmembrane region" description="Helical" evidence="6">
    <location>
        <begin position="107"/>
        <end position="128"/>
    </location>
</feature>
<keyword evidence="6" id="KW-0592">Phosphate transport</keyword>
<evidence type="ECO:0000313" key="8">
    <source>
        <dbReference type="EMBL" id="KJX74694.1"/>
    </source>
</evidence>
<dbReference type="AlphaFoldDB" id="A0A0F4EPE9"/>
<name>A0A0F4EPE9_9MYCO</name>
<dbReference type="PANTHER" id="PTHR11101">
    <property type="entry name" value="PHOSPHATE TRANSPORTER"/>
    <property type="match status" value="1"/>
</dbReference>
<keyword evidence="9" id="KW-1185">Reference proteome</keyword>
<feature type="region of interest" description="Disordered" evidence="7">
    <location>
        <begin position="376"/>
        <end position="413"/>
    </location>
</feature>
<comment type="subcellular location">
    <subcellularLocation>
        <location evidence="1 6">Membrane</location>
        <topology evidence="1 6">Multi-pass membrane protein</topology>
    </subcellularLocation>
</comment>
<keyword evidence="4 6" id="KW-1133">Transmembrane helix</keyword>
<dbReference type="PANTHER" id="PTHR11101:SF54">
    <property type="entry name" value="LOW-AFFINITY INORGANIC PHOSPHATE TRANSPORTER-RELATED"/>
    <property type="match status" value="1"/>
</dbReference>
<accession>A0A0F4EPE9</accession>
<feature type="transmembrane region" description="Helical" evidence="6">
    <location>
        <begin position="219"/>
        <end position="238"/>
    </location>
</feature>
<organism evidence="8 9">
    <name type="scientific">Mycobacterium lepromatosis</name>
    <dbReference type="NCBI Taxonomy" id="480418"/>
    <lineage>
        <taxon>Bacteria</taxon>
        <taxon>Bacillati</taxon>
        <taxon>Actinomycetota</taxon>
        <taxon>Actinomycetes</taxon>
        <taxon>Mycobacteriales</taxon>
        <taxon>Mycobacteriaceae</taxon>
        <taxon>Mycobacterium</taxon>
    </lineage>
</organism>
<dbReference type="GO" id="GO:0005315">
    <property type="term" value="F:phosphate transmembrane transporter activity"/>
    <property type="evidence" value="ECO:0007669"/>
    <property type="project" value="InterPro"/>
</dbReference>
<evidence type="ECO:0000256" key="1">
    <source>
        <dbReference type="ARBA" id="ARBA00004141"/>
    </source>
</evidence>
<sequence length="413" mass="42567">MNINLFLLIIVVITALAFDFTNGFHDTGNAMATSIASGALAPKVAVFLSAVLNLIGAFLSTAVAATIAKDLIEANLVTLELVFAGLVGGIVWNLLTWLLGIPSSSSHALIGGIVGARIAAVGGHGVIWSGVISKVIIPAIIAVLLAIVVGAVATWLVYAIPRGVPAMSTETRFRRGQIGSASLVSLAHGTNDAQKTMGVIFLALMSYGAVSKTASTPPLWVVVCCAIAMAAGTYLGGWRIIRTLGKGMVEIKPPQGMAAESSSAAVILLSAHFGYALSTTQVCTGSVLGSGLGKPGGEVRWGVAGRMATAWLVTLPLAGSVGAVTYWIVHLIGGYPGVIIGFSLLIAASVAIYIRSRKVKVDHKNVNENWEGSLTAGLDGSDNHKPPDVGPELSAPLPHYRSSHHTVGVRNAS</sequence>
<protein>
    <recommendedName>
        <fullName evidence="6">Phosphate transporter</fullName>
    </recommendedName>
</protein>
<evidence type="ECO:0000256" key="2">
    <source>
        <dbReference type="ARBA" id="ARBA00022448"/>
    </source>
</evidence>
<proteinExistence type="inferred from homology"/>
<feature type="transmembrane region" description="Helical" evidence="6">
    <location>
        <begin position="135"/>
        <end position="158"/>
    </location>
</feature>